<feature type="compositionally biased region" description="Polar residues" evidence="1">
    <location>
        <begin position="1"/>
        <end position="11"/>
    </location>
</feature>
<reference evidence="2" key="2">
    <citation type="submission" date="2020-09" db="EMBL/GenBank/DDBJ databases">
        <authorList>
            <person name="Sun Q."/>
            <person name="Zhou Y."/>
        </authorList>
    </citation>
    <scope>NUCLEOTIDE SEQUENCE</scope>
    <source>
        <strain evidence="2">CGMCC 1.12214</strain>
    </source>
</reference>
<evidence type="ECO:0000256" key="1">
    <source>
        <dbReference type="SAM" id="MobiDB-lite"/>
    </source>
</evidence>
<evidence type="ECO:0000313" key="3">
    <source>
        <dbReference type="Proteomes" id="UP000603912"/>
    </source>
</evidence>
<comment type="caution">
    <text evidence="2">The sequence shown here is derived from an EMBL/GenBank/DDBJ whole genome shotgun (WGS) entry which is preliminary data.</text>
</comment>
<evidence type="ECO:0000313" key="2">
    <source>
        <dbReference type="EMBL" id="GGH17056.1"/>
    </source>
</evidence>
<dbReference type="AlphaFoldDB" id="A0A917MJD4"/>
<dbReference type="EMBL" id="BMES01000001">
    <property type="protein sequence ID" value="GGH17056.1"/>
    <property type="molecule type" value="Genomic_DNA"/>
</dbReference>
<gene>
    <name evidence="2" type="ORF">GCM10007036_18220</name>
</gene>
<proteinExistence type="predicted"/>
<dbReference type="Proteomes" id="UP000603912">
    <property type="component" value="Unassembled WGS sequence"/>
</dbReference>
<feature type="region of interest" description="Disordered" evidence="1">
    <location>
        <begin position="1"/>
        <end position="36"/>
    </location>
</feature>
<accession>A0A917MJD4</accession>
<name>A0A917MJD4_9HYPH</name>
<sequence>MNEPNGQTQPAPNRLSPAPMRSPKPTAHAQGGCTGHSLSQRVVALVTGRCSETGKRITAAGL</sequence>
<keyword evidence="3" id="KW-1185">Reference proteome</keyword>
<protein>
    <submittedName>
        <fullName evidence="2">Uncharacterized protein</fullName>
    </submittedName>
</protein>
<organism evidence="2 3">
    <name type="scientific">Alsobacter metallidurans</name>
    <dbReference type="NCBI Taxonomy" id="340221"/>
    <lineage>
        <taxon>Bacteria</taxon>
        <taxon>Pseudomonadati</taxon>
        <taxon>Pseudomonadota</taxon>
        <taxon>Alphaproteobacteria</taxon>
        <taxon>Hyphomicrobiales</taxon>
        <taxon>Alsobacteraceae</taxon>
        <taxon>Alsobacter</taxon>
    </lineage>
</organism>
<reference evidence="2" key="1">
    <citation type="journal article" date="2014" name="Int. J. Syst. Evol. Microbiol.">
        <title>Complete genome sequence of Corynebacterium casei LMG S-19264T (=DSM 44701T), isolated from a smear-ripened cheese.</title>
        <authorList>
            <consortium name="US DOE Joint Genome Institute (JGI-PGF)"/>
            <person name="Walter F."/>
            <person name="Albersmeier A."/>
            <person name="Kalinowski J."/>
            <person name="Ruckert C."/>
        </authorList>
    </citation>
    <scope>NUCLEOTIDE SEQUENCE</scope>
    <source>
        <strain evidence="2">CGMCC 1.12214</strain>
    </source>
</reference>